<evidence type="ECO:0000256" key="11">
    <source>
        <dbReference type="PIRSR" id="PIRSR605856-51"/>
    </source>
</evidence>
<evidence type="ECO:0000256" key="3">
    <source>
        <dbReference type="ARBA" id="ARBA00007103"/>
    </source>
</evidence>
<keyword evidence="15" id="KW-1185">Reference proteome</keyword>
<accession>Q0YSX7</accession>
<evidence type="ECO:0000256" key="10">
    <source>
        <dbReference type="PIRSR" id="PIRSR605856-50"/>
    </source>
</evidence>
<keyword evidence="8 12" id="KW-0198">Cysteine biosynthesis</keyword>
<evidence type="ECO:0000256" key="5">
    <source>
        <dbReference type="ARBA" id="ARBA00022605"/>
    </source>
</evidence>
<feature type="binding site" evidence="10">
    <location>
        <begin position="181"/>
        <end position="185"/>
    </location>
    <ligand>
        <name>pyridoxal 5'-phosphate</name>
        <dbReference type="ChEBI" id="CHEBI:597326"/>
    </ligand>
</feature>
<evidence type="ECO:0000256" key="7">
    <source>
        <dbReference type="ARBA" id="ARBA00022898"/>
    </source>
</evidence>
<dbReference type="InterPro" id="IPR050214">
    <property type="entry name" value="Cys_Synth/Cystath_Beta-Synth"/>
</dbReference>
<comment type="catalytic activity">
    <reaction evidence="9 12">
        <text>O-acetyl-L-serine + hydrogen sulfide = L-cysteine + acetate</text>
        <dbReference type="Rhea" id="RHEA:14829"/>
        <dbReference type="ChEBI" id="CHEBI:29919"/>
        <dbReference type="ChEBI" id="CHEBI:30089"/>
        <dbReference type="ChEBI" id="CHEBI:35235"/>
        <dbReference type="ChEBI" id="CHEBI:58340"/>
        <dbReference type="EC" id="2.5.1.47"/>
    </reaction>
</comment>
<evidence type="ECO:0000256" key="12">
    <source>
        <dbReference type="RuleBase" id="RU003985"/>
    </source>
</evidence>
<feature type="binding site" evidence="10">
    <location>
        <position position="77"/>
    </location>
    <ligand>
        <name>pyridoxal 5'-phosphate</name>
        <dbReference type="ChEBI" id="CHEBI:597326"/>
    </ligand>
</feature>
<feature type="domain" description="Tryptophan synthase beta chain-like PALP" evidence="13">
    <location>
        <begin position="9"/>
        <end position="297"/>
    </location>
</feature>
<gene>
    <name evidence="14" type="ORF">CferDRAFT_1414</name>
</gene>
<dbReference type="InterPro" id="IPR005859">
    <property type="entry name" value="CysK"/>
</dbReference>
<dbReference type="SUPFAM" id="SSF53686">
    <property type="entry name" value="Tryptophan synthase beta subunit-like PLP-dependent enzymes"/>
    <property type="match status" value="1"/>
</dbReference>
<protein>
    <recommendedName>
        <fullName evidence="4 12">Cysteine synthase</fullName>
        <ecNumber evidence="4 12">2.5.1.47</ecNumber>
    </recommendedName>
</protein>
<comment type="pathway">
    <text evidence="2">Amino-acid biosynthesis; L-cysteine biosynthesis; L-cysteine from L-serine: step 2/2.</text>
</comment>
<keyword evidence="6 12" id="KW-0808">Transferase</keyword>
<evidence type="ECO:0000259" key="13">
    <source>
        <dbReference type="Pfam" id="PF00291"/>
    </source>
</evidence>
<dbReference type="InterPro" id="IPR001926">
    <property type="entry name" value="TrpB-like_PALP"/>
</dbReference>
<dbReference type="InterPro" id="IPR001216">
    <property type="entry name" value="P-phosphate_BS"/>
</dbReference>
<dbReference type="InterPro" id="IPR036052">
    <property type="entry name" value="TrpB-like_PALP_sf"/>
</dbReference>
<dbReference type="Gene3D" id="3.40.50.1100">
    <property type="match status" value="2"/>
</dbReference>
<dbReference type="EMBL" id="AASE01000004">
    <property type="protein sequence ID" value="EAT59487.1"/>
    <property type="molecule type" value="Genomic_DNA"/>
</dbReference>
<evidence type="ECO:0000256" key="1">
    <source>
        <dbReference type="ARBA" id="ARBA00001933"/>
    </source>
</evidence>
<evidence type="ECO:0000256" key="9">
    <source>
        <dbReference type="ARBA" id="ARBA00047931"/>
    </source>
</evidence>
<dbReference type="AlphaFoldDB" id="Q0YSX7"/>
<reference evidence="14 15" key="1">
    <citation type="submission" date="2006-07" db="EMBL/GenBank/DDBJ databases">
        <title>Annotation of the draft genome assembly of Chlorobium ferroxidans DSM 13031.</title>
        <authorList>
            <consortium name="US DOE Joint Genome Institute (JGI-ORNL)"/>
            <person name="Larimer F."/>
            <person name="Land M."/>
            <person name="Hauser L."/>
        </authorList>
    </citation>
    <scope>NUCLEOTIDE SEQUENCE [LARGE SCALE GENOMIC DNA]</scope>
    <source>
        <strain evidence="14 15">DSM 13031</strain>
    </source>
</reference>
<dbReference type="NCBIfam" id="TIGR01136">
    <property type="entry name" value="cysKM"/>
    <property type="match status" value="1"/>
</dbReference>
<dbReference type="InterPro" id="IPR005856">
    <property type="entry name" value="Cys_synth"/>
</dbReference>
<dbReference type="Pfam" id="PF00291">
    <property type="entry name" value="PALP"/>
    <property type="match status" value="1"/>
</dbReference>
<feature type="binding site" evidence="10">
    <location>
        <position position="269"/>
    </location>
    <ligand>
        <name>pyridoxal 5'-phosphate</name>
        <dbReference type="ChEBI" id="CHEBI:597326"/>
    </ligand>
</feature>
<feature type="modified residue" description="N6-(pyridoxal phosphate)lysine" evidence="11">
    <location>
        <position position="47"/>
    </location>
</feature>
<keyword evidence="5 12" id="KW-0028">Amino-acid biosynthesis</keyword>
<dbReference type="FunFam" id="3.40.50.1100:FF:000067">
    <property type="entry name" value="Cysteine synthase"/>
    <property type="match status" value="1"/>
</dbReference>
<dbReference type="EC" id="2.5.1.47" evidence="4 12"/>
<comment type="caution">
    <text evidence="14">The sequence shown here is derived from an EMBL/GenBank/DDBJ whole genome shotgun (WGS) entry which is preliminary data.</text>
</comment>
<dbReference type="GO" id="GO:0004124">
    <property type="term" value="F:cysteine synthase activity"/>
    <property type="evidence" value="ECO:0007669"/>
    <property type="project" value="UniProtKB-UniRule"/>
</dbReference>
<dbReference type="CDD" id="cd01561">
    <property type="entry name" value="CBS_like"/>
    <property type="match status" value="1"/>
</dbReference>
<organism evidence="14 15">
    <name type="scientific">Chlorobium ferrooxidans DSM 13031</name>
    <dbReference type="NCBI Taxonomy" id="377431"/>
    <lineage>
        <taxon>Bacteria</taxon>
        <taxon>Pseudomonadati</taxon>
        <taxon>Chlorobiota</taxon>
        <taxon>Chlorobiia</taxon>
        <taxon>Chlorobiales</taxon>
        <taxon>Chlorobiaceae</taxon>
        <taxon>Chlorobium/Pelodictyon group</taxon>
        <taxon>Chlorobium</taxon>
    </lineage>
</organism>
<comment type="cofactor">
    <cofactor evidence="1 10 12">
        <name>pyridoxal 5'-phosphate</name>
        <dbReference type="ChEBI" id="CHEBI:597326"/>
    </cofactor>
</comment>
<evidence type="ECO:0000256" key="4">
    <source>
        <dbReference type="ARBA" id="ARBA00012681"/>
    </source>
</evidence>
<comment type="similarity">
    <text evidence="3 12">Belongs to the cysteine synthase/cystathionine beta-synthase family.</text>
</comment>
<evidence type="ECO:0000313" key="15">
    <source>
        <dbReference type="Proteomes" id="UP000004162"/>
    </source>
</evidence>
<evidence type="ECO:0000313" key="14">
    <source>
        <dbReference type="EMBL" id="EAT59487.1"/>
    </source>
</evidence>
<keyword evidence="7 10" id="KW-0663">Pyridoxal phosphate</keyword>
<reference evidence="14 15" key="2">
    <citation type="submission" date="2006-07" db="EMBL/GenBank/DDBJ databases">
        <title>Sequencing of the draft genome and assembly of Chlorobium ferroxidans DSM 13031.</title>
        <authorList>
            <consortium name="US DOE Joint Genome Institute (JGI-PGF)"/>
            <person name="Copeland A."/>
            <person name="Lucas S."/>
            <person name="Lapidus A."/>
            <person name="Barry K."/>
            <person name="Glavina del Rio T."/>
            <person name="Dalin E."/>
            <person name="Tice H."/>
            <person name="Bruce D."/>
            <person name="Pitluck S."/>
            <person name="Richardson P."/>
        </authorList>
    </citation>
    <scope>NUCLEOTIDE SEQUENCE [LARGE SCALE GENOMIC DNA]</scope>
    <source>
        <strain evidence="14 15">DSM 13031</strain>
    </source>
</reference>
<dbReference type="PANTHER" id="PTHR10314">
    <property type="entry name" value="CYSTATHIONINE BETA-SYNTHASE"/>
    <property type="match status" value="1"/>
</dbReference>
<dbReference type="RefSeq" id="WP_006365918.1">
    <property type="nucleotide sequence ID" value="NZ_AASE01000004.1"/>
</dbReference>
<name>Q0YSX7_9CHLB</name>
<dbReference type="Proteomes" id="UP000004162">
    <property type="component" value="Unassembled WGS sequence"/>
</dbReference>
<evidence type="ECO:0000256" key="6">
    <source>
        <dbReference type="ARBA" id="ARBA00022679"/>
    </source>
</evidence>
<dbReference type="GO" id="GO:0005737">
    <property type="term" value="C:cytoplasm"/>
    <property type="evidence" value="ECO:0007669"/>
    <property type="project" value="UniProtKB-ARBA"/>
</dbReference>
<dbReference type="NCBIfam" id="TIGR01139">
    <property type="entry name" value="cysK"/>
    <property type="match status" value="1"/>
</dbReference>
<evidence type="ECO:0000256" key="2">
    <source>
        <dbReference type="ARBA" id="ARBA00004962"/>
    </source>
</evidence>
<evidence type="ECO:0000256" key="8">
    <source>
        <dbReference type="ARBA" id="ARBA00023192"/>
    </source>
</evidence>
<dbReference type="PROSITE" id="PS00901">
    <property type="entry name" value="CYS_SYNTHASE"/>
    <property type="match status" value="1"/>
</dbReference>
<sequence>MGRIAKKLTDLIGNTPLLELGNFSREFDAAASIIAKLEYFNPGGSVKDRIGFSMIEDAEKKGLLNRDTVIIEPTSGNTGIALAFIAAAKGYRLMLTMPETMSIERRNLLKALGAELVLTPGPEGMPGAIRKAEELHLKYSNSFLPQQFKNPANPDIHRRTTAEEIWKDTDGKVDFFVSGVGTGGTITGVGEVLKQRNPGVKIVAVEPFDSPVISGGKPGPHKIQGIGAGFIPDILNTALIDEIILVKNEDALRTGRTLARTEGLIVGISSGAAAYAALQLAQREENRGKNIVVILPDTGERYLSTLLYQFDPEENNL</sequence>
<proteinExistence type="inferred from homology"/>
<dbReference type="GO" id="GO:0006535">
    <property type="term" value="P:cysteine biosynthetic process from serine"/>
    <property type="evidence" value="ECO:0007669"/>
    <property type="project" value="UniProtKB-UniRule"/>
</dbReference>
<dbReference type="OrthoDB" id="9808024at2"/>